<dbReference type="GO" id="GO:0004817">
    <property type="term" value="F:cysteine-tRNA ligase activity"/>
    <property type="evidence" value="ECO:0007669"/>
    <property type="project" value="UniProtKB-UniRule"/>
</dbReference>
<dbReference type="InterPro" id="IPR015803">
    <property type="entry name" value="Cys-tRNA-ligase"/>
</dbReference>
<evidence type="ECO:0000256" key="1">
    <source>
        <dbReference type="ARBA" id="ARBA00004496"/>
    </source>
</evidence>
<keyword evidence="8 13" id="KW-0862">Zinc</keyword>
<dbReference type="PANTHER" id="PTHR10890:SF3">
    <property type="entry name" value="CYSTEINE--TRNA LIGASE, CYTOPLASMIC"/>
    <property type="match status" value="1"/>
</dbReference>
<comment type="caution">
    <text evidence="15">The sequence shown here is derived from an EMBL/GenBank/DDBJ whole genome shotgun (WGS) entry which is preliminary data.</text>
</comment>
<evidence type="ECO:0000256" key="5">
    <source>
        <dbReference type="ARBA" id="ARBA00022598"/>
    </source>
</evidence>
<dbReference type="Pfam" id="PF09190">
    <property type="entry name" value="DALR_2"/>
    <property type="match status" value="1"/>
</dbReference>
<comment type="similarity">
    <text evidence="2 13">Belongs to the class-I aminoacyl-tRNA synthetase family.</text>
</comment>
<feature type="binding site" evidence="13">
    <location>
        <position position="208"/>
    </location>
    <ligand>
        <name>Zn(2+)</name>
        <dbReference type="ChEBI" id="CHEBI:29105"/>
    </ligand>
</feature>
<dbReference type="PRINTS" id="PR00983">
    <property type="entry name" value="TRNASYNTHCYS"/>
</dbReference>
<feature type="domain" description="Cysteinyl-tRNA synthetase class Ia DALR" evidence="14">
    <location>
        <begin position="349"/>
        <end position="413"/>
    </location>
</feature>
<evidence type="ECO:0000256" key="9">
    <source>
        <dbReference type="ARBA" id="ARBA00022840"/>
    </source>
</evidence>
<dbReference type="InterPro" id="IPR024909">
    <property type="entry name" value="Cys-tRNA/MSH_ligase"/>
</dbReference>
<feature type="short sequence motif" description="'HIGH' region" evidence="13">
    <location>
        <begin position="29"/>
        <end position="39"/>
    </location>
</feature>
<dbReference type="InterPro" id="IPR014729">
    <property type="entry name" value="Rossmann-like_a/b/a_fold"/>
</dbReference>
<evidence type="ECO:0000313" key="16">
    <source>
        <dbReference type="Proteomes" id="UP000648239"/>
    </source>
</evidence>
<dbReference type="InterPro" id="IPR032678">
    <property type="entry name" value="tRNA-synt_1_cat_dom"/>
</dbReference>
<feature type="binding site" evidence="13">
    <location>
        <position position="268"/>
    </location>
    <ligand>
        <name>ATP</name>
        <dbReference type="ChEBI" id="CHEBI:30616"/>
    </ligand>
</feature>
<organism evidence="15 16">
    <name type="scientific">Candidatus Polarisedimenticola svalbardensis</name>
    <dbReference type="NCBI Taxonomy" id="2886004"/>
    <lineage>
        <taxon>Bacteria</taxon>
        <taxon>Pseudomonadati</taxon>
        <taxon>Acidobacteriota</taxon>
        <taxon>Candidatus Polarisedimenticolia</taxon>
        <taxon>Candidatus Polarisedimenticolales</taxon>
        <taxon>Candidatus Polarisedimenticolaceae</taxon>
        <taxon>Candidatus Polarisedimenticola</taxon>
    </lineage>
</organism>
<dbReference type="InterPro" id="IPR015273">
    <property type="entry name" value="Cys-tRNA-synt_Ia_DALR"/>
</dbReference>
<dbReference type="InterPro" id="IPR009080">
    <property type="entry name" value="tRNAsynth_Ia_anticodon-bd"/>
</dbReference>
<name>A0A8J7C2H0_9BACT</name>
<sequence length="470" mass="53498">MKIHDTMTRKPVPFEPLEPGHVRMYTCGPTVYNYAHIGNFRAYVWEDLLRRTLKFLGYRVTQVMNITDIEDKIITRMQETNCSLEDVTGPNIDAFFEDIDILRIERAEHYPRATDHIPEMLELAEKLKDKGHTYASQGSLYFKIDSFADYGRLSHLDKREIRDGARIDNDEYEKEDARDFVLWKGFREGEVGWESPFGKGRPGWHLECSAMAMKYLGKTFDLHTGGVDNIFPHHENEIAQSEAANGEQFVRYWMHAAHLMVDGQKMSKSKGNFYTLRDILDKGYDPRAIRLLLLSTHYRTPLNFTLKGLAQSGAELDRLDDLLDRLDREELAPGNNQAYEERIAAELSAFGKALAEDLNISGALGALFRLVRETNSRLDQGELPSGSREVLREALLRMDTVLMVMTREESAGLDAEVEALIASRAAAREARDWAEADRIRDALSDMGIVLEDTPQGVHWKRKGLGPGNGE</sequence>
<dbReference type="GO" id="GO:0006423">
    <property type="term" value="P:cysteinyl-tRNA aminoacylation"/>
    <property type="evidence" value="ECO:0007669"/>
    <property type="project" value="UniProtKB-UniRule"/>
</dbReference>
<keyword evidence="4 13" id="KW-0963">Cytoplasm</keyword>
<dbReference type="SMART" id="SM00840">
    <property type="entry name" value="DALR_2"/>
    <property type="match status" value="1"/>
</dbReference>
<dbReference type="Gene3D" id="1.20.120.1910">
    <property type="entry name" value="Cysteine-tRNA ligase, C-terminal anti-codon recognition domain"/>
    <property type="match status" value="1"/>
</dbReference>
<dbReference type="AlphaFoldDB" id="A0A8J7C2H0"/>
<evidence type="ECO:0000259" key="14">
    <source>
        <dbReference type="SMART" id="SM00840"/>
    </source>
</evidence>
<evidence type="ECO:0000256" key="8">
    <source>
        <dbReference type="ARBA" id="ARBA00022833"/>
    </source>
</evidence>
<evidence type="ECO:0000256" key="11">
    <source>
        <dbReference type="ARBA" id="ARBA00023146"/>
    </source>
</evidence>
<feature type="binding site" evidence="13">
    <location>
        <position position="237"/>
    </location>
    <ligand>
        <name>Zn(2+)</name>
        <dbReference type="ChEBI" id="CHEBI:29105"/>
    </ligand>
</feature>
<comment type="catalytic activity">
    <reaction evidence="12 13">
        <text>tRNA(Cys) + L-cysteine + ATP = L-cysteinyl-tRNA(Cys) + AMP + diphosphate</text>
        <dbReference type="Rhea" id="RHEA:17773"/>
        <dbReference type="Rhea" id="RHEA-COMP:9661"/>
        <dbReference type="Rhea" id="RHEA-COMP:9679"/>
        <dbReference type="ChEBI" id="CHEBI:30616"/>
        <dbReference type="ChEBI" id="CHEBI:33019"/>
        <dbReference type="ChEBI" id="CHEBI:35235"/>
        <dbReference type="ChEBI" id="CHEBI:78442"/>
        <dbReference type="ChEBI" id="CHEBI:78517"/>
        <dbReference type="ChEBI" id="CHEBI:456215"/>
        <dbReference type="EC" id="6.1.1.16"/>
    </reaction>
</comment>
<dbReference type="InterPro" id="IPR056411">
    <property type="entry name" value="CysS_C"/>
</dbReference>
<keyword evidence="11 13" id="KW-0030">Aminoacyl-tRNA synthetase</keyword>
<dbReference type="GO" id="GO:0008270">
    <property type="term" value="F:zinc ion binding"/>
    <property type="evidence" value="ECO:0007669"/>
    <property type="project" value="UniProtKB-UniRule"/>
</dbReference>
<feature type="short sequence motif" description="'KMSKS' region" evidence="13">
    <location>
        <begin position="265"/>
        <end position="269"/>
    </location>
</feature>
<evidence type="ECO:0000256" key="10">
    <source>
        <dbReference type="ARBA" id="ARBA00022917"/>
    </source>
</evidence>
<keyword evidence="6 13" id="KW-0479">Metal-binding</keyword>
<dbReference type="HAMAP" id="MF_00041">
    <property type="entry name" value="Cys_tRNA_synth"/>
    <property type="match status" value="1"/>
</dbReference>
<comment type="subcellular location">
    <subcellularLocation>
        <location evidence="1 13">Cytoplasm</location>
    </subcellularLocation>
</comment>
<evidence type="ECO:0000256" key="2">
    <source>
        <dbReference type="ARBA" id="ARBA00005594"/>
    </source>
</evidence>
<dbReference type="FunFam" id="3.40.50.620:FF:000130">
    <property type="entry name" value="Cysteine--tRNA ligase"/>
    <property type="match status" value="1"/>
</dbReference>
<comment type="subunit">
    <text evidence="3 13">Monomer.</text>
</comment>
<evidence type="ECO:0000313" key="15">
    <source>
        <dbReference type="EMBL" id="MBD3867711.1"/>
    </source>
</evidence>
<evidence type="ECO:0000256" key="7">
    <source>
        <dbReference type="ARBA" id="ARBA00022741"/>
    </source>
</evidence>
<feature type="binding site" evidence="13">
    <location>
        <position position="233"/>
    </location>
    <ligand>
        <name>Zn(2+)</name>
        <dbReference type="ChEBI" id="CHEBI:29105"/>
    </ligand>
</feature>
<dbReference type="EMBL" id="JACXWD010000014">
    <property type="protein sequence ID" value="MBD3867711.1"/>
    <property type="molecule type" value="Genomic_DNA"/>
</dbReference>
<evidence type="ECO:0000256" key="13">
    <source>
        <dbReference type="HAMAP-Rule" id="MF_00041"/>
    </source>
</evidence>
<keyword evidence="10 13" id="KW-0648">Protein biosynthesis</keyword>
<keyword evidence="9 13" id="KW-0067">ATP-binding</keyword>
<proteinExistence type="inferred from homology"/>
<evidence type="ECO:0000256" key="12">
    <source>
        <dbReference type="ARBA" id="ARBA00047398"/>
    </source>
</evidence>
<dbReference type="Pfam" id="PF01406">
    <property type="entry name" value="tRNA-synt_1e"/>
    <property type="match status" value="1"/>
</dbReference>
<comment type="cofactor">
    <cofactor evidence="13">
        <name>Zn(2+)</name>
        <dbReference type="ChEBI" id="CHEBI:29105"/>
    </cofactor>
    <text evidence="13">Binds 1 zinc ion per subunit.</text>
</comment>
<dbReference type="Proteomes" id="UP000648239">
    <property type="component" value="Unassembled WGS sequence"/>
</dbReference>
<keyword evidence="5 13" id="KW-0436">Ligase</keyword>
<dbReference type="CDD" id="cd00672">
    <property type="entry name" value="CysRS_core"/>
    <property type="match status" value="1"/>
</dbReference>
<evidence type="ECO:0000256" key="6">
    <source>
        <dbReference type="ARBA" id="ARBA00022723"/>
    </source>
</evidence>
<dbReference type="GO" id="GO:0005524">
    <property type="term" value="F:ATP binding"/>
    <property type="evidence" value="ECO:0007669"/>
    <property type="project" value="UniProtKB-UniRule"/>
</dbReference>
<protein>
    <recommendedName>
        <fullName evidence="13">Cysteine--tRNA ligase</fullName>
        <ecNumber evidence="13">6.1.1.16</ecNumber>
    </recommendedName>
    <alternativeName>
        <fullName evidence="13">Cysteinyl-tRNA synthetase</fullName>
        <shortName evidence="13">CysRS</shortName>
    </alternativeName>
</protein>
<accession>A0A8J7C2H0</accession>
<feature type="binding site" evidence="13">
    <location>
        <position position="27"/>
    </location>
    <ligand>
        <name>Zn(2+)</name>
        <dbReference type="ChEBI" id="CHEBI:29105"/>
    </ligand>
</feature>
<dbReference type="Gene3D" id="3.40.50.620">
    <property type="entry name" value="HUPs"/>
    <property type="match status" value="1"/>
</dbReference>
<dbReference type="EC" id="6.1.1.16" evidence="13"/>
<keyword evidence="7 13" id="KW-0547">Nucleotide-binding</keyword>
<dbReference type="Pfam" id="PF23493">
    <property type="entry name" value="CysS_C"/>
    <property type="match status" value="1"/>
</dbReference>
<gene>
    <name evidence="13" type="primary">cysS</name>
    <name evidence="15" type="ORF">IFK94_06275</name>
</gene>
<reference evidence="15 16" key="1">
    <citation type="submission" date="2020-08" db="EMBL/GenBank/DDBJ databases">
        <title>Acidobacteriota in marine sediments use diverse sulfur dissimilation pathways.</title>
        <authorList>
            <person name="Wasmund K."/>
        </authorList>
    </citation>
    <scope>NUCLEOTIDE SEQUENCE [LARGE SCALE GENOMIC DNA]</scope>
    <source>
        <strain evidence="15">MAG AM4</strain>
    </source>
</reference>
<evidence type="ECO:0000256" key="3">
    <source>
        <dbReference type="ARBA" id="ARBA00011245"/>
    </source>
</evidence>
<dbReference type="SUPFAM" id="SSF47323">
    <property type="entry name" value="Anticodon-binding domain of a subclass of class I aminoacyl-tRNA synthetases"/>
    <property type="match status" value="1"/>
</dbReference>
<evidence type="ECO:0000256" key="4">
    <source>
        <dbReference type="ARBA" id="ARBA00022490"/>
    </source>
</evidence>
<dbReference type="SUPFAM" id="SSF52374">
    <property type="entry name" value="Nucleotidylyl transferase"/>
    <property type="match status" value="1"/>
</dbReference>
<dbReference type="GO" id="GO:0005829">
    <property type="term" value="C:cytosol"/>
    <property type="evidence" value="ECO:0007669"/>
    <property type="project" value="TreeGrafter"/>
</dbReference>
<dbReference type="NCBIfam" id="TIGR00435">
    <property type="entry name" value="cysS"/>
    <property type="match status" value="1"/>
</dbReference>
<dbReference type="PANTHER" id="PTHR10890">
    <property type="entry name" value="CYSTEINYL-TRNA SYNTHETASE"/>
    <property type="match status" value="1"/>
</dbReference>